<dbReference type="Proteomes" id="UP000257109">
    <property type="component" value="Unassembled WGS sequence"/>
</dbReference>
<name>A0A371HRZ9_MUCPR</name>
<evidence type="ECO:0000313" key="3">
    <source>
        <dbReference type="Proteomes" id="UP000257109"/>
    </source>
</evidence>
<feature type="region of interest" description="Disordered" evidence="1">
    <location>
        <begin position="1"/>
        <end position="80"/>
    </location>
</feature>
<feature type="compositionally biased region" description="Polar residues" evidence="1">
    <location>
        <begin position="1"/>
        <end position="17"/>
    </location>
</feature>
<dbReference type="AlphaFoldDB" id="A0A371HRZ9"/>
<sequence>MTRNMPITRNQAASSTNDDGEEDTLQSRTGGGRAPPLVGSGKSYSGEASQSPCRETYRPFGHNLSMKKSTKPLSLKISTK</sequence>
<evidence type="ECO:0000313" key="2">
    <source>
        <dbReference type="EMBL" id="RDY05581.1"/>
    </source>
</evidence>
<evidence type="ECO:0000256" key="1">
    <source>
        <dbReference type="SAM" id="MobiDB-lite"/>
    </source>
</evidence>
<comment type="caution">
    <text evidence="2">The sequence shown here is derived from an EMBL/GenBank/DDBJ whole genome shotgun (WGS) entry which is preliminary data.</text>
</comment>
<protein>
    <submittedName>
        <fullName evidence="2">Uncharacterized protein</fullName>
    </submittedName>
</protein>
<feature type="compositionally biased region" description="Polar residues" evidence="1">
    <location>
        <begin position="42"/>
        <end position="53"/>
    </location>
</feature>
<reference evidence="2" key="1">
    <citation type="submission" date="2018-05" db="EMBL/GenBank/DDBJ databases">
        <title>Draft genome of Mucuna pruriens seed.</title>
        <authorList>
            <person name="Nnadi N.E."/>
            <person name="Vos R."/>
            <person name="Hasami M.H."/>
            <person name="Devisetty U.K."/>
            <person name="Aguiy J.C."/>
        </authorList>
    </citation>
    <scope>NUCLEOTIDE SEQUENCE [LARGE SCALE GENOMIC DNA]</scope>
    <source>
        <strain evidence="2">JCA_2017</strain>
    </source>
</reference>
<accession>A0A371HRZ9</accession>
<proteinExistence type="predicted"/>
<gene>
    <name evidence="2" type="ORF">CR513_10569</name>
</gene>
<organism evidence="2 3">
    <name type="scientific">Mucuna pruriens</name>
    <name type="common">Velvet bean</name>
    <name type="synonym">Dolichos pruriens</name>
    <dbReference type="NCBI Taxonomy" id="157652"/>
    <lineage>
        <taxon>Eukaryota</taxon>
        <taxon>Viridiplantae</taxon>
        <taxon>Streptophyta</taxon>
        <taxon>Embryophyta</taxon>
        <taxon>Tracheophyta</taxon>
        <taxon>Spermatophyta</taxon>
        <taxon>Magnoliopsida</taxon>
        <taxon>eudicotyledons</taxon>
        <taxon>Gunneridae</taxon>
        <taxon>Pentapetalae</taxon>
        <taxon>rosids</taxon>
        <taxon>fabids</taxon>
        <taxon>Fabales</taxon>
        <taxon>Fabaceae</taxon>
        <taxon>Papilionoideae</taxon>
        <taxon>50 kb inversion clade</taxon>
        <taxon>NPAAA clade</taxon>
        <taxon>indigoferoid/millettioid clade</taxon>
        <taxon>Phaseoleae</taxon>
        <taxon>Mucuna</taxon>
    </lineage>
</organism>
<keyword evidence="3" id="KW-1185">Reference proteome</keyword>
<feature type="non-terminal residue" evidence="2">
    <location>
        <position position="1"/>
    </location>
</feature>
<dbReference type="EMBL" id="QJKJ01001850">
    <property type="protein sequence ID" value="RDY05581.1"/>
    <property type="molecule type" value="Genomic_DNA"/>
</dbReference>